<feature type="compositionally biased region" description="Low complexity" evidence="6">
    <location>
        <begin position="195"/>
        <end position="207"/>
    </location>
</feature>
<dbReference type="InterPro" id="IPR012919">
    <property type="entry name" value="SUN_dom"/>
</dbReference>
<dbReference type="SUPFAM" id="SSF49785">
    <property type="entry name" value="Galactose-binding domain-like"/>
    <property type="match status" value="1"/>
</dbReference>
<comment type="subcellular location">
    <subcellularLocation>
        <location evidence="1">Endomembrane system</location>
    </subcellularLocation>
</comment>
<dbReference type="PANTHER" id="PTHR12953:SF0">
    <property type="entry name" value="SUN DOMAIN-CONTAINING OSSIFICATION FACTOR"/>
    <property type="match status" value="1"/>
</dbReference>
<protein>
    <submittedName>
        <fullName evidence="9">UNC-like C-terminal-domain-containing protein</fullName>
    </submittedName>
</protein>
<feature type="region of interest" description="Disordered" evidence="6">
    <location>
        <begin position="38"/>
        <end position="73"/>
    </location>
</feature>
<dbReference type="GO" id="GO:0034975">
    <property type="term" value="P:protein folding in endoplasmic reticulum"/>
    <property type="evidence" value="ECO:0007669"/>
    <property type="project" value="TreeGrafter"/>
</dbReference>
<feature type="transmembrane region" description="Helical" evidence="7">
    <location>
        <begin position="721"/>
        <end position="746"/>
    </location>
</feature>
<dbReference type="GO" id="GO:0005737">
    <property type="term" value="C:cytoplasm"/>
    <property type="evidence" value="ECO:0007669"/>
    <property type="project" value="TreeGrafter"/>
</dbReference>
<name>A0A1Y5IF94_OSTTA</name>
<feature type="compositionally biased region" description="Basic and acidic residues" evidence="6">
    <location>
        <begin position="38"/>
        <end position="47"/>
    </location>
</feature>
<keyword evidence="2 7" id="KW-0812">Transmembrane</keyword>
<dbReference type="Proteomes" id="UP000195557">
    <property type="component" value="Unassembled WGS sequence"/>
</dbReference>
<feature type="compositionally biased region" description="Polar residues" evidence="6">
    <location>
        <begin position="508"/>
        <end position="518"/>
    </location>
</feature>
<feature type="compositionally biased region" description="Polar residues" evidence="6">
    <location>
        <begin position="241"/>
        <end position="250"/>
    </location>
</feature>
<evidence type="ECO:0000256" key="7">
    <source>
        <dbReference type="SAM" id="Phobius"/>
    </source>
</evidence>
<feature type="compositionally biased region" description="Acidic residues" evidence="6">
    <location>
        <begin position="459"/>
        <end position="470"/>
    </location>
</feature>
<dbReference type="PANTHER" id="PTHR12953">
    <property type="entry name" value="MEMBRANE PROTEIN CH1 RELATED"/>
    <property type="match status" value="1"/>
</dbReference>
<dbReference type="GO" id="GO:0012505">
    <property type="term" value="C:endomembrane system"/>
    <property type="evidence" value="ECO:0007669"/>
    <property type="project" value="UniProtKB-SubCell"/>
</dbReference>
<feature type="region of interest" description="Disordered" evidence="6">
    <location>
        <begin position="152"/>
        <end position="277"/>
    </location>
</feature>
<dbReference type="EMBL" id="KZ155774">
    <property type="protein sequence ID" value="OUS48239.1"/>
    <property type="molecule type" value="Genomic_DNA"/>
</dbReference>
<feature type="compositionally biased region" description="Basic and acidic residues" evidence="6">
    <location>
        <begin position="152"/>
        <end position="188"/>
    </location>
</feature>
<dbReference type="GO" id="GO:0016020">
    <property type="term" value="C:membrane"/>
    <property type="evidence" value="ECO:0007669"/>
    <property type="project" value="InterPro"/>
</dbReference>
<gene>
    <name evidence="9" type="ORF">BE221DRAFT_189478</name>
</gene>
<keyword evidence="3 7" id="KW-1133">Transmembrane helix</keyword>
<evidence type="ECO:0000256" key="4">
    <source>
        <dbReference type="ARBA" id="ARBA00023136"/>
    </source>
</evidence>
<evidence type="ECO:0000256" key="5">
    <source>
        <dbReference type="SAM" id="Coils"/>
    </source>
</evidence>
<feature type="region of interest" description="Disordered" evidence="6">
    <location>
        <begin position="453"/>
        <end position="524"/>
    </location>
</feature>
<feature type="transmembrane region" description="Helical" evidence="7">
    <location>
        <begin position="690"/>
        <end position="709"/>
    </location>
</feature>
<evidence type="ECO:0000256" key="3">
    <source>
        <dbReference type="ARBA" id="ARBA00022989"/>
    </source>
</evidence>
<proteinExistence type="predicted"/>
<evidence type="ECO:0000256" key="2">
    <source>
        <dbReference type="ARBA" id="ARBA00022692"/>
    </source>
</evidence>
<evidence type="ECO:0000256" key="6">
    <source>
        <dbReference type="SAM" id="MobiDB-lite"/>
    </source>
</evidence>
<organism evidence="9">
    <name type="scientific">Ostreococcus tauri</name>
    <name type="common">Marine green alga</name>
    <dbReference type="NCBI Taxonomy" id="70448"/>
    <lineage>
        <taxon>Eukaryota</taxon>
        <taxon>Viridiplantae</taxon>
        <taxon>Chlorophyta</taxon>
        <taxon>Mamiellophyceae</taxon>
        <taxon>Mamiellales</taxon>
        <taxon>Bathycoccaceae</taxon>
        <taxon>Ostreococcus</taxon>
    </lineage>
</organism>
<dbReference type="AlphaFoldDB" id="A0A1Y5IF94"/>
<evidence type="ECO:0000259" key="8">
    <source>
        <dbReference type="PROSITE" id="PS51469"/>
    </source>
</evidence>
<evidence type="ECO:0000313" key="9">
    <source>
        <dbReference type="EMBL" id="OUS48239.1"/>
    </source>
</evidence>
<keyword evidence="5" id="KW-0175">Coiled coil</keyword>
<reference evidence="9" key="1">
    <citation type="submission" date="2017-04" db="EMBL/GenBank/DDBJ databases">
        <title>Population genomics of picophytoplankton unveils novel chromosome hypervariability.</title>
        <authorList>
            <consortium name="DOE Joint Genome Institute"/>
            <person name="Blanc-Mathieu R."/>
            <person name="Krasovec M."/>
            <person name="Hebrard M."/>
            <person name="Yau S."/>
            <person name="Desgranges E."/>
            <person name="Martin J."/>
            <person name="Schackwitz W."/>
            <person name="Kuo A."/>
            <person name="Salin G."/>
            <person name="Donnadieu C."/>
            <person name="Desdevises Y."/>
            <person name="Sanchez-Ferandin S."/>
            <person name="Moreau H."/>
            <person name="Rivals E."/>
            <person name="Grigoriev I.V."/>
            <person name="Grimsley N."/>
            <person name="Eyre-Walker A."/>
            <person name="Piganeau G."/>
        </authorList>
    </citation>
    <scope>NUCLEOTIDE SEQUENCE [LARGE SCALE GENOMIC DNA]</scope>
    <source>
        <strain evidence="9">RCC 1115</strain>
    </source>
</reference>
<feature type="domain" description="SUN" evidence="8">
    <location>
        <begin position="271"/>
        <end position="434"/>
    </location>
</feature>
<dbReference type="Pfam" id="PF07738">
    <property type="entry name" value="Sad1_UNC"/>
    <property type="match status" value="1"/>
</dbReference>
<feature type="coiled-coil region" evidence="5">
    <location>
        <begin position="626"/>
        <end position="653"/>
    </location>
</feature>
<evidence type="ECO:0000256" key="1">
    <source>
        <dbReference type="ARBA" id="ARBA00004308"/>
    </source>
</evidence>
<feature type="compositionally biased region" description="Basic and acidic residues" evidence="6">
    <location>
        <begin position="209"/>
        <end position="220"/>
    </location>
</feature>
<sequence length="752" mass="82203">MTTETNASPRRRTRRARSRVRVAVGVLALVAALASVGRGEEKIDNRDGQTAPPNAAPEGKVSTETASGGYKDDVDPMCHVSEFTGEDAREEFLYLLLGRSSATERMCRCFPTFSPALDESAPRADVRKVKKEPRAPPLLSLKEYKADLEEKVAQKQREKKLLKEQEEERKRREEAEEEERKRKEREDNVNDELDSTATNSTTVNATAKNETKKVETEMKNAVETTADADEDAKEKFEPFDQPQTNNSLTTEDVAPAPAPTQISTAESPEDEAKPLGELVIKPEKLTDADRELYNYAASFNGAKIIASNKDSKHASAALKEDKDVYYISPCASDKFVTIELSEEVTITSVVLGNFEFHSSGVKEFEIWGTSGHHASEDAWKRIMIGRAENSRTDYQKFTVLSPSWVRYVQVKMIGHHEKQHFCTLSLLRVHGKDAKETLKEEMERLQAEVQEVESLLSDNEADEEVEEDATVDVSVGEHETKNVSQTADETRGGNGTDADGRGYKISASRANMNATGDGTQREASLKEIPVDDTASVNASSAEANGTDTGAAVSNVTVPSTVNVTNATTVATSKPNIPSTSELAKGGGGGDANVFRLLAQKMKDLELNQSLLSRYVESLNARYGETLADFSREIDAIEESVANSTEDLDEATRRSKASSKTCDEAVARVSETSEKIVAAAVNELNAYRRAVITRDTVLALALALTAGALVASKRSSGIMERFLSACSSFALLVIVVANIVLIVQNWLRESAIL</sequence>
<dbReference type="Gene3D" id="2.60.120.260">
    <property type="entry name" value="Galactose-binding domain-like"/>
    <property type="match status" value="1"/>
</dbReference>
<keyword evidence="4 7" id="KW-0472">Membrane</keyword>
<dbReference type="InterPro" id="IPR008979">
    <property type="entry name" value="Galactose-bd-like_sf"/>
</dbReference>
<dbReference type="InterPro" id="IPR045120">
    <property type="entry name" value="Suco/Slp1-like"/>
</dbReference>
<accession>A0A1Y5IF94</accession>
<dbReference type="PROSITE" id="PS51469">
    <property type="entry name" value="SUN"/>
    <property type="match status" value="1"/>
</dbReference>